<dbReference type="EMBL" id="AZBU02000011">
    <property type="protein sequence ID" value="TKR61597.1"/>
    <property type="molecule type" value="Genomic_DNA"/>
</dbReference>
<reference evidence="1 2" key="1">
    <citation type="journal article" date="2015" name="Genome Biol.">
        <title>Comparative genomics of Steinernema reveals deeply conserved gene regulatory networks.</title>
        <authorList>
            <person name="Dillman A.R."/>
            <person name="Macchietto M."/>
            <person name="Porter C.F."/>
            <person name="Rogers A."/>
            <person name="Williams B."/>
            <person name="Antoshechkin I."/>
            <person name="Lee M.M."/>
            <person name="Goodwin Z."/>
            <person name="Lu X."/>
            <person name="Lewis E.E."/>
            <person name="Goodrich-Blair H."/>
            <person name="Stock S.P."/>
            <person name="Adams B.J."/>
            <person name="Sternberg P.W."/>
            <person name="Mortazavi A."/>
        </authorList>
    </citation>
    <scope>NUCLEOTIDE SEQUENCE [LARGE SCALE GENOMIC DNA]</scope>
    <source>
        <strain evidence="1 2">ALL</strain>
    </source>
</reference>
<organism evidence="1 2">
    <name type="scientific">Steinernema carpocapsae</name>
    <name type="common">Entomopathogenic nematode</name>
    <dbReference type="NCBI Taxonomy" id="34508"/>
    <lineage>
        <taxon>Eukaryota</taxon>
        <taxon>Metazoa</taxon>
        <taxon>Ecdysozoa</taxon>
        <taxon>Nematoda</taxon>
        <taxon>Chromadorea</taxon>
        <taxon>Rhabditida</taxon>
        <taxon>Tylenchina</taxon>
        <taxon>Panagrolaimomorpha</taxon>
        <taxon>Strongyloidoidea</taxon>
        <taxon>Steinernematidae</taxon>
        <taxon>Steinernema</taxon>
    </lineage>
</organism>
<comment type="caution">
    <text evidence="1">The sequence shown here is derived from an EMBL/GenBank/DDBJ whole genome shotgun (WGS) entry which is preliminary data.</text>
</comment>
<reference evidence="1 2" key="2">
    <citation type="journal article" date="2019" name="G3 (Bethesda)">
        <title>Hybrid Assembly of the Genome of the Entomopathogenic Nematode Steinernema carpocapsae Identifies the X-Chromosome.</title>
        <authorList>
            <person name="Serra L."/>
            <person name="Macchietto M."/>
            <person name="Macias-Munoz A."/>
            <person name="McGill C.J."/>
            <person name="Rodriguez I.M."/>
            <person name="Rodriguez B."/>
            <person name="Murad R."/>
            <person name="Mortazavi A."/>
        </authorList>
    </citation>
    <scope>NUCLEOTIDE SEQUENCE [LARGE SCALE GENOMIC DNA]</scope>
    <source>
        <strain evidence="1 2">ALL</strain>
    </source>
</reference>
<evidence type="ECO:0000313" key="2">
    <source>
        <dbReference type="Proteomes" id="UP000298663"/>
    </source>
</evidence>
<evidence type="ECO:0000313" key="1">
    <source>
        <dbReference type="EMBL" id="TKR61597.1"/>
    </source>
</evidence>
<keyword evidence="2" id="KW-1185">Reference proteome</keyword>
<sequence>MRGKQKKNVERLHKLDKSRLLLSSKNDVLANLKATICTLFFPSHSPIMTTGLGHPAVHSNVPHLPPVTITPSSSQLIINSGFGGPLRTTAPVLSLHQPLINLPKVHISLPKS</sequence>
<gene>
    <name evidence="1" type="ORF">L596_028689</name>
</gene>
<dbReference type="Proteomes" id="UP000298663">
    <property type="component" value="Unassembled WGS sequence"/>
</dbReference>
<protein>
    <submittedName>
        <fullName evidence="1">Uncharacterized protein</fullName>
    </submittedName>
</protein>
<dbReference type="AlphaFoldDB" id="A0A4U5LZ67"/>
<proteinExistence type="predicted"/>
<accession>A0A4U5LZ67</accession>
<name>A0A4U5LZ67_STECR</name>